<dbReference type="Gene3D" id="1.20.5.1930">
    <property type="match status" value="1"/>
</dbReference>
<feature type="transmembrane region" description="Helical" evidence="9">
    <location>
        <begin position="305"/>
        <end position="325"/>
    </location>
</feature>
<dbReference type="Pfam" id="PF07730">
    <property type="entry name" value="HisKA_3"/>
    <property type="match status" value="1"/>
</dbReference>
<protein>
    <recommendedName>
        <fullName evidence="2">histidine kinase</fullName>
        <ecNumber evidence="2">2.7.13.3</ecNumber>
    </recommendedName>
</protein>
<feature type="transmembrane region" description="Helical" evidence="9">
    <location>
        <begin position="214"/>
        <end position="239"/>
    </location>
</feature>
<evidence type="ECO:0000256" key="7">
    <source>
        <dbReference type="ARBA" id="ARBA00022840"/>
    </source>
</evidence>
<evidence type="ECO:0000256" key="5">
    <source>
        <dbReference type="ARBA" id="ARBA00022741"/>
    </source>
</evidence>
<dbReference type="InterPro" id="IPR011623">
    <property type="entry name" value="7TMR_DISM_rcpt_extracell_dom1"/>
</dbReference>
<proteinExistence type="predicted"/>
<evidence type="ECO:0000256" key="6">
    <source>
        <dbReference type="ARBA" id="ARBA00022777"/>
    </source>
</evidence>
<keyword evidence="9" id="KW-0472">Membrane</keyword>
<evidence type="ECO:0000313" key="13">
    <source>
        <dbReference type="Proteomes" id="UP000428330"/>
    </source>
</evidence>
<gene>
    <name evidence="12" type="ORF">EI983_14905</name>
</gene>
<organism evidence="12 13">
    <name type="scientific">Roseovarius faecimaris</name>
    <dbReference type="NCBI Taxonomy" id="2494550"/>
    <lineage>
        <taxon>Bacteria</taxon>
        <taxon>Pseudomonadati</taxon>
        <taxon>Pseudomonadota</taxon>
        <taxon>Alphaproteobacteria</taxon>
        <taxon>Rhodobacterales</taxon>
        <taxon>Roseobacteraceae</taxon>
        <taxon>Roseovarius</taxon>
    </lineage>
</organism>
<dbReference type="EC" id="2.7.13.3" evidence="2"/>
<dbReference type="GO" id="GO:0016020">
    <property type="term" value="C:membrane"/>
    <property type="evidence" value="ECO:0007669"/>
    <property type="project" value="InterPro"/>
</dbReference>
<feature type="transmembrane region" description="Helical" evidence="9">
    <location>
        <begin position="186"/>
        <end position="207"/>
    </location>
</feature>
<dbReference type="InterPro" id="IPR050482">
    <property type="entry name" value="Sensor_HK_TwoCompSys"/>
</dbReference>
<keyword evidence="13" id="KW-1185">Reference proteome</keyword>
<evidence type="ECO:0000259" key="11">
    <source>
        <dbReference type="Pfam" id="PF07730"/>
    </source>
</evidence>
<dbReference type="GO" id="GO:0005524">
    <property type="term" value="F:ATP binding"/>
    <property type="evidence" value="ECO:0007669"/>
    <property type="project" value="UniProtKB-KW"/>
</dbReference>
<accession>A0A6I6IVF0</accession>
<dbReference type="EMBL" id="CP034348">
    <property type="protein sequence ID" value="QGX99487.1"/>
    <property type="molecule type" value="Genomic_DNA"/>
</dbReference>
<dbReference type="InterPro" id="IPR011712">
    <property type="entry name" value="Sig_transdc_His_kin_sub3_dim/P"/>
</dbReference>
<evidence type="ECO:0000256" key="4">
    <source>
        <dbReference type="ARBA" id="ARBA00022679"/>
    </source>
</evidence>
<dbReference type="GO" id="GO:0000155">
    <property type="term" value="F:phosphorelay sensor kinase activity"/>
    <property type="evidence" value="ECO:0007669"/>
    <property type="project" value="InterPro"/>
</dbReference>
<feature type="transmembrane region" description="Helical" evidence="9">
    <location>
        <begin position="12"/>
        <end position="35"/>
    </location>
</feature>
<keyword evidence="4" id="KW-0808">Transferase</keyword>
<evidence type="ECO:0000256" key="1">
    <source>
        <dbReference type="ARBA" id="ARBA00000085"/>
    </source>
</evidence>
<reference evidence="13" key="1">
    <citation type="submission" date="2018-12" db="EMBL/GenBank/DDBJ databases">
        <title>Complete genome sequence of Roseovarius sp. MME-070.</title>
        <authorList>
            <person name="Nam Y.-D."/>
            <person name="Kang J."/>
            <person name="Chung W.-H."/>
            <person name="Park Y.S."/>
        </authorList>
    </citation>
    <scope>NUCLEOTIDE SEQUENCE [LARGE SCALE GENOMIC DNA]</scope>
    <source>
        <strain evidence="13">MME-070</strain>
    </source>
</reference>
<dbReference type="InterPro" id="IPR036890">
    <property type="entry name" value="HATPase_C_sf"/>
</dbReference>
<feature type="domain" description="Signal transduction histidine kinase subgroup 3 dimerisation and phosphoacceptor" evidence="11">
    <location>
        <begin position="422"/>
        <end position="488"/>
    </location>
</feature>
<feature type="domain" description="7TM-DISM receptor extracellular" evidence="10">
    <location>
        <begin position="187"/>
        <end position="388"/>
    </location>
</feature>
<dbReference type="PANTHER" id="PTHR24421:SF10">
    <property type="entry name" value="NITRATE_NITRITE SENSOR PROTEIN NARQ"/>
    <property type="match status" value="1"/>
</dbReference>
<keyword evidence="3" id="KW-0597">Phosphoprotein</keyword>
<dbReference type="Proteomes" id="UP000428330">
    <property type="component" value="Chromosome"/>
</dbReference>
<dbReference type="Pfam" id="PF07695">
    <property type="entry name" value="7TMR-DISM_7TM"/>
    <property type="match status" value="1"/>
</dbReference>
<dbReference type="GO" id="GO:0046983">
    <property type="term" value="F:protein dimerization activity"/>
    <property type="evidence" value="ECO:0007669"/>
    <property type="project" value="InterPro"/>
</dbReference>
<dbReference type="PANTHER" id="PTHR24421">
    <property type="entry name" value="NITRATE/NITRITE SENSOR PROTEIN NARX-RELATED"/>
    <property type="match status" value="1"/>
</dbReference>
<evidence type="ECO:0000313" key="12">
    <source>
        <dbReference type="EMBL" id="QGX99487.1"/>
    </source>
</evidence>
<keyword evidence="8" id="KW-0902">Two-component regulatory system</keyword>
<keyword evidence="6" id="KW-0418">Kinase</keyword>
<dbReference type="KEGG" id="rom:EI983_14905"/>
<dbReference type="OrthoDB" id="9778496at2"/>
<comment type="catalytic activity">
    <reaction evidence="1">
        <text>ATP + protein L-histidine = ADP + protein N-phospho-L-histidine.</text>
        <dbReference type="EC" id="2.7.13.3"/>
    </reaction>
</comment>
<dbReference type="RefSeq" id="WP_157708169.1">
    <property type="nucleotide sequence ID" value="NZ_CP034348.1"/>
</dbReference>
<sequence>MTPPAPVRAPRWLPLLGLAAGLAYLLIMQFAGALLGDTSPDYPFDIRPVSYTGPAGDMTCALADSTAPPLDRTTFVSGYGMTPDVFAIRLASGPADPVLVLRAVPDSAALLTCRNGVAASPPVAQGEAFPASRRVFATPLIAFPLAAPHAETTYLLHVVQGAALAFPLIVQTREGFLSDTDKRLKLHIAFTSIIAFMVMYNIILSALTGQPAFVFNALTIASFLLLGLILNGLGALYLWPERPALTNPLVIVGLSGATLFAPFYVFRFLVPEDQPLLASGLRLLIWPVVSAVLVLLALVTPYYYYALPITAWWILFVIVALIRLLRSARVGNPRAAVLLVAALGAIVPAMIAGAAKEFFGHSFGSMAPHLNELALVFEATLFTLALAYQIRLARWREMDALTELNLHSERARQQLLDTIDTERTRLASDLHDSAGQMLGLISSRLKKAAQADGPDAGHTADLLETASLTSDTLSEIRRISHELHPATLAHLGLEKALVALCDAASEAGPVRIDHQLSFDPERLDDGQNLQIYRIFQELIANTIRHSGASDAML</sequence>
<evidence type="ECO:0000256" key="3">
    <source>
        <dbReference type="ARBA" id="ARBA00022553"/>
    </source>
</evidence>
<keyword evidence="7" id="KW-0067">ATP-binding</keyword>
<evidence type="ECO:0000256" key="9">
    <source>
        <dbReference type="SAM" id="Phobius"/>
    </source>
</evidence>
<evidence type="ECO:0000256" key="8">
    <source>
        <dbReference type="ARBA" id="ARBA00023012"/>
    </source>
</evidence>
<feature type="transmembrane region" description="Helical" evidence="9">
    <location>
        <begin position="281"/>
        <end position="299"/>
    </location>
</feature>
<feature type="transmembrane region" description="Helical" evidence="9">
    <location>
        <begin position="367"/>
        <end position="388"/>
    </location>
</feature>
<evidence type="ECO:0000259" key="10">
    <source>
        <dbReference type="Pfam" id="PF07695"/>
    </source>
</evidence>
<evidence type="ECO:0000256" key="2">
    <source>
        <dbReference type="ARBA" id="ARBA00012438"/>
    </source>
</evidence>
<dbReference type="Gene3D" id="3.30.565.10">
    <property type="entry name" value="Histidine kinase-like ATPase, C-terminal domain"/>
    <property type="match status" value="1"/>
</dbReference>
<keyword evidence="9" id="KW-1133">Transmembrane helix</keyword>
<feature type="transmembrane region" description="Helical" evidence="9">
    <location>
        <begin position="337"/>
        <end position="355"/>
    </location>
</feature>
<keyword evidence="9" id="KW-0812">Transmembrane</keyword>
<dbReference type="AlphaFoldDB" id="A0A6I6IVF0"/>
<feature type="transmembrane region" description="Helical" evidence="9">
    <location>
        <begin position="245"/>
        <end position="269"/>
    </location>
</feature>
<name>A0A6I6IVF0_9RHOB</name>
<keyword evidence="5" id="KW-0547">Nucleotide-binding</keyword>